<sequence length="58" mass="6566">MKRIDLVKAITKAGCVLIRNGSNHDWYQNPATKVSQPIPRHREITDSLAKHIIKMLTG</sequence>
<dbReference type="EMBL" id="CP146612">
    <property type="protein sequence ID" value="WWX25964.1"/>
    <property type="molecule type" value="Genomic_DNA"/>
</dbReference>
<name>A0ABZ2J9S3_9CHLR</name>
<keyword evidence="6" id="KW-0694">RNA-binding</keyword>
<dbReference type="Proteomes" id="UP001375370">
    <property type="component" value="Chromosome"/>
</dbReference>
<accession>A0ABZ2J9S3</accession>
<keyword evidence="9" id="KW-1185">Reference proteome</keyword>
<evidence type="ECO:0000256" key="4">
    <source>
        <dbReference type="ARBA" id="ARBA00022759"/>
    </source>
</evidence>
<evidence type="ECO:0000256" key="6">
    <source>
        <dbReference type="ARBA" id="ARBA00022884"/>
    </source>
</evidence>
<proteinExistence type="inferred from homology"/>
<evidence type="ECO:0000256" key="1">
    <source>
        <dbReference type="ARBA" id="ARBA00006620"/>
    </source>
</evidence>
<keyword evidence="7" id="KW-0346">Stress response</keyword>
<organism evidence="8 9">
    <name type="scientific">Candidatus Dehalogenimonas loeffleri</name>
    <dbReference type="NCBI Taxonomy" id="3127115"/>
    <lineage>
        <taxon>Bacteria</taxon>
        <taxon>Bacillati</taxon>
        <taxon>Chloroflexota</taxon>
        <taxon>Dehalococcoidia</taxon>
        <taxon>Dehalococcoidales</taxon>
        <taxon>Dehalococcoidaceae</taxon>
        <taxon>Dehalogenimonas</taxon>
    </lineage>
</organism>
<evidence type="ECO:0000313" key="8">
    <source>
        <dbReference type="EMBL" id="WWX25964.1"/>
    </source>
</evidence>
<evidence type="ECO:0000256" key="3">
    <source>
        <dbReference type="ARBA" id="ARBA00022722"/>
    </source>
</evidence>
<keyword evidence="5" id="KW-0378">Hydrolase</keyword>
<evidence type="ECO:0000256" key="5">
    <source>
        <dbReference type="ARBA" id="ARBA00022801"/>
    </source>
</evidence>
<dbReference type="InterPro" id="IPR012933">
    <property type="entry name" value="HicA_mRNA_interferase"/>
</dbReference>
<dbReference type="SUPFAM" id="SSF54786">
    <property type="entry name" value="YcfA/nrd intein domain"/>
    <property type="match status" value="1"/>
</dbReference>
<keyword evidence="2" id="KW-1277">Toxin-antitoxin system</keyword>
<dbReference type="Pfam" id="PF07927">
    <property type="entry name" value="HicA_toxin"/>
    <property type="match status" value="1"/>
</dbReference>
<dbReference type="RefSeq" id="WP_338738653.1">
    <property type="nucleotide sequence ID" value="NZ_CP146612.1"/>
</dbReference>
<evidence type="ECO:0000313" key="9">
    <source>
        <dbReference type="Proteomes" id="UP001375370"/>
    </source>
</evidence>
<keyword evidence="4" id="KW-0255">Endonuclease</keyword>
<reference evidence="8 9" key="1">
    <citation type="submission" date="2024-03" db="EMBL/GenBank/DDBJ databases">
        <title>A Dehalogenimonas Isolated from Estuarine Sediments Dihaloeliminates Chlorinated Alkanes.</title>
        <authorList>
            <person name="Yang Y."/>
            <person name="Wang H."/>
        </authorList>
    </citation>
    <scope>NUCLEOTIDE SEQUENCE [LARGE SCALE GENOMIC DNA]</scope>
    <source>
        <strain evidence="8 9">W</strain>
    </source>
</reference>
<keyword evidence="3" id="KW-0540">Nuclease</keyword>
<dbReference type="Gene3D" id="3.30.920.30">
    <property type="entry name" value="Hypothetical protein"/>
    <property type="match status" value="1"/>
</dbReference>
<evidence type="ECO:0000256" key="2">
    <source>
        <dbReference type="ARBA" id="ARBA00022649"/>
    </source>
</evidence>
<protein>
    <submittedName>
        <fullName evidence="8">Type II toxin-antitoxin system HicA family toxin</fullName>
    </submittedName>
</protein>
<comment type="similarity">
    <text evidence="1">Belongs to the HicA mRNA interferase family.</text>
</comment>
<dbReference type="InterPro" id="IPR038570">
    <property type="entry name" value="HicA_sf"/>
</dbReference>
<evidence type="ECO:0000256" key="7">
    <source>
        <dbReference type="ARBA" id="ARBA00023016"/>
    </source>
</evidence>
<gene>
    <name evidence="8" type="ORF">V8247_03075</name>
</gene>